<dbReference type="EMBL" id="BAAAYX010000012">
    <property type="protein sequence ID" value="GAA3707903.1"/>
    <property type="molecule type" value="Genomic_DNA"/>
</dbReference>
<accession>A0ABP7DQT1</accession>
<evidence type="ECO:0000313" key="1">
    <source>
        <dbReference type="EMBL" id="GAA3707903.1"/>
    </source>
</evidence>
<sequence length="188" mass="20648">MRRRRQTERVPGRRPTWLLGCVVLLTLALGLLPSCSDPDAATYTEVTVGKLTVDRPAAWATEMSVEAPWNQGFRLTPNSVEQLQVSGDFGDYPTAAAAMGTLVGQAQVGLKDFQIVESRDVEIKGATTGRVTRFTITDNSGSQLSGEWFVAAHWPYPQSVAVSVLQPQFDADLERRILDSMELEPVLQ</sequence>
<proteinExistence type="predicted"/>
<dbReference type="Proteomes" id="UP001500051">
    <property type="component" value="Unassembled WGS sequence"/>
</dbReference>
<evidence type="ECO:0000313" key="2">
    <source>
        <dbReference type="Proteomes" id="UP001500051"/>
    </source>
</evidence>
<comment type="caution">
    <text evidence="1">The sequence shown here is derived from an EMBL/GenBank/DDBJ whole genome shotgun (WGS) entry which is preliminary data.</text>
</comment>
<dbReference type="RefSeq" id="WP_344812951.1">
    <property type="nucleotide sequence ID" value="NZ_BAAAYX010000012.1"/>
</dbReference>
<reference evidence="2" key="1">
    <citation type="journal article" date="2019" name="Int. J. Syst. Evol. Microbiol.">
        <title>The Global Catalogue of Microorganisms (GCM) 10K type strain sequencing project: providing services to taxonomists for standard genome sequencing and annotation.</title>
        <authorList>
            <consortium name="The Broad Institute Genomics Platform"/>
            <consortium name="The Broad Institute Genome Sequencing Center for Infectious Disease"/>
            <person name="Wu L."/>
            <person name="Ma J."/>
        </authorList>
    </citation>
    <scope>NUCLEOTIDE SEQUENCE [LARGE SCALE GENOMIC DNA]</scope>
    <source>
        <strain evidence="2">JCM 16548</strain>
    </source>
</reference>
<name>A0ABP7DQT1_9ACTN</name>
<protein>
    <recommendedName>
        <fullName evidence="3">Polyketide cyclase / dehydrase and lipid transport</fullName>
    </recommendedName>
</protein>
<keyword evidence="2" id="KW-1185">Reference proteome</keyword>
<evidence type="ECO:0008006" key="3">
    <source>
        <dbReference type="Google" id="ProtNLM"/>
    </source>
</evidence>
<organism evidence="1 2">
    <name type="scientific">Microlunatus aurantiacus</name>
    <dbReference type="NCBI Taxonomy" id="446786"/>
    <lineage>
        <taxon>Bacteria</taxon>
        <taxon>Bacillati</taxon>
        <taxon>Actinomycetota</taxon>
        <taxon>Actinomycetes</taxon>
        <taxon>Propionibacteriales</taxon>
        <taxon>Propionibacteriaceae</taxon>
        <taxon>Microlunatus</taxon>
    </lineage>
</organism>
<gene>
    <name evidence="1" type="ORF">GCM10022204_27410</name>
</gene>